<evidence type="ECO:0000259" key="1">
    <source>
        <dbReference type="Pfam" id="PF00535"/>
    </source>
</evidence>
<protein>
    <submittedName>
        <fullName evidence="2">Glycosyltransferase</fullName>
    </submittedName>
</protein>
<dbReference type="SUPFAM" id="SSF53448">
    <property type="entry name" value="Nucleotide-diphospho-sugar transferases"/>
    <property type="match status" value="1"/>
</dbReference>
<dbReference type="PANTHER" id="PTHR43685:SF11">
    <property type="entry name" value="GLYCOSYLTRANSFERASE TAGX-RELATED"/>
    <property type="match status" value="1"/>
</dbReference>
<sequence>MGRCRMAKVQILIPCYNYARYLTACVESVTSQPGVDLDILIIDDCSSDNTPEVCRELMARDSRIRVIRHEKNMRHIATYNEGIADIRGDYFLLLSADDLLTPGALQRATSIMEANPNVGMVYGNAISFWGEPSPARTNMTGSTIWSGRKWMQIMCRSGRNFLVSPEGIVRASIQRRIGGYDPALPHSGDMEMWLRIAAISDIGYVRGADQAYYRIHPASMQRTIHAGMMNDLKGRELAFRSTFEKEGATLPERDALYAMARKALAFTTVQHARKLTYFPDENDLSAEEYLAFADTLYPEGKASERYAPIDKGAHTIARIRDASSCMAVKAQEILHKKFLNRVEHRWASRRGTYFPRTSG</sequence>
<dbReference type="GO" id="GO:0016740">
    <property type="term" value="F:transferase activity"/>
    <property type="evidence" value="ECO:0007669"/>
    <property type="project" value="UniProtKB-KW"/>
</dbReference>
<dbReference type="PANTHER" id="PTHR43685">
    <property type="entry name" value="GLYCOSYLTRANSFERASE"/>
    <property type="match status" value="1"/>
</dbReference>
<evidence type="ECO:0000313" key="3">
    <source>
        <dbReference type="Proteomes" id="UP000262379"/>
    </source>
</evidence>
<feature type="domain" description="Glycosyltransferase 2-like" evidence="1">
    <location>
        <begin position="11"/>
        <end position="138"/>
    </location>
</feature>
<dbReference type="Proteomes" id="UP000262379">
    <property type="component" value="Unassembled WGS sequence"/>
</dbReference>
<dbReference type="Pfam" id="PF00535">
    <property type="entry name" value="Glycos_transf_2"/>
    <property type="match status" value="1"/>
</dbReference>
<organism evidence="2 3">
    <name type="scientific">Mesorhizobium denitrificans</name>
    <dbReference type="NCBI Taxonomy" id="2294114"/>
    <lineage>
        <taxon>Bacteria</taxon>
        <taxon>Pseudomonadati</taxon>
        <taxon>Pseudomonadota</taxon>
        <taxon>Alphaproteobacteria</taxon>
        <taxon>Hyphomicrobiales</taxon>
        <taxon>Phyllobacteriaceae</taxon>
        <taxon>Mesorhizobium</taxon>
    </lineage>
</organism>
<dbReference type="EMBL" id="QURN01000021">
    <property type="protein sequence ID" value="RFC63964.1"/>
    <property type="molecule type" value="Genomic_DNA"/>
</dbReference>
<comment type="caution">
    <text evidence="2">The sequence shown here is derived from an EMBL/GenBank/DDBJ whole genome shotgun (WGS) entry which is preliminary data.</text>
</comment>
<accession>A0A371X4L0</accession>
<evidence type="ECO:0000313" key="2">
    <source>
        <dbReference type="EMBL" id="RFC63964.1"/>
    </source>
</evidence>
<reference evidence="3" key="1">
    <citation type="submission" date="2018-08" db="EMBL/GenBank/DDBJ databases">
        <authorList>
            <person name="Im W.T."/>
        </authorList>
    </citation>
    <scope>NUCLEOTIDE SEQUENCE [LARGE SCALE GENOMIC DNA]</scope>
    <source>
        <strain evidence="3">LA-28</strain>
    </source>
</reference>
<dbReference type="InterPro" id="IPR050834">
    <property type="entry name" value="Glycosyltransf_2"/>
</dbReference>
<dbReference type="Gene3D" id="3.90.550.10">
    <property type="entry name" value="Spore Coat Polysaccharide Biosynthesis Protein SpsA, Chain A"/>
    <property type="match status" value="1"/>
</dbReference>
<dbReference type="CDD" id="cd00761">
    <property type="entry name" value="Glyco_tranf_GTA_type"/>
    <property type="match status" value="1"/>
</dbReference>
<dbReference type="InterPro" id="IPR001173">
    <property type="entry name" value="Glyco_trans_2-like"/>
</dbReference>
<dbReference type="AlphaFoldDB" id="A0A371X4L0"/>
<keyword evidence="3" id="KW-1185">Reference proteome</keyword>
<dbReference type="InterPro" id="IPR029044">
    <property type="entry name" value="Nucleotide-diphossugar_trans"/>
</dbReference>
<proteinExistence type="predicted"/>
<gene>
    <name evidence="2" type="ORF">DY251_19980</name>
</gene>
<keyword evidence="2" id="KW-0808">Transferase</keyword>
<name>A0A371X4L0_9HYPH</name>